<evidence type="ECO:0000256" key="2">
    <source>
        <dbReference type="ARBA" id="ARBA00022801"/>
    </source>
</evidence>
<evidence type="ECO:0000256" key="3">
    <source>
        <dbReference type="ARBA" id="ARBA00023295"/>
    </source>
</evidence>
<dbReference type="EMBL" id="JAOYOD010000001">
    <property type="protein sequence ID" value="MCV9387009.1"/>
    <property type="molecule type" value="Genomic_DNA"/>
</dbReference>
<dbReference type="RefSeq" id="WP_264137837.1">
    <property type="nucleotide sequence ID" value="NZ_JAOYOD010000001.1"/>
</dbReference>
<organism evidence="7 8">
    <name type="scientific">Reichenbachiella ulvae</name>
    <dbReference type="NCBI Taxonomy" id="2980104"/>
    <lineage>
        <taxon>Bacteria</taxon>
        <taxon>Pseudomonadati</taxon>
        <taxon>Bacteroidota</taxon>
        <taxon>Cytophagia</taxon>
        <taxon>Cytophagales</taxon>
        <taxon>Reichenbachiellaceae</taxon>
        <taxon>Reichenbachiella</taxon>
    </lineage>
</organism>
<dbReference type="InterPro" id="IPR000805">
    <property type="entry name" value="Glyco_hydro_26"/>
</dbReference>
<proteinExistence type="inferred from homology"/>
<dbReference type="Pfam" id="PF02156">
    <property type="entry name" value="Glyco_hydro_26"/>
    <property type="match status" value="1"/>
</dbReference>
<evidence type="ECO:0000259" key="6">
    <source>
        <dbReference type="PROSITE" id="PS51764"/>
    </source>
</evidence>
<keyword evidence="3 4" id="KW-0326">Glycosidase</keyword>
<dbReference type="SUPFAM" id="SSF51445">
    <property type="entry name" value="(Trans)glycosidases"/>
    <property type="match status" value="1"/>
</dbReference>
<reference evidence="7 8" key="1">
    <citation type="submission" date="2022-10" db="EMBL/GenBank/DDBJ databases">
        <title>Comparative genomics and taxonomic characterization of three novel marine species of genus Reichenbachiella exhibiting antioxidant and polysaccharide degradation activities.</title>
        <authorList>
            <person name="Muhammad N."/>
            <person name="Lee Y.-J."/>
            <person name="Ko J."/>
            <person name="Kim S.-G."/>
        </authorList>
    </citation>
    <scope>NUCLEOTIDE SEQUENCE [LARGE SCALE GENOMIC DNA]</scope>
    <source>
        <strain evidence="7 8">ABR2-5</strain>
    </source>
</reference>
<keyword evidence="8" id="KW-1185">Reference proteome</keyword>
<dbReference type="GO" id="GO:0016787">
    <property type="term" value="F:hydrolase activity"/>
    <property type="evidence" value="ECO:0007669"/>
    <property type="project" value="UniProtKB-KW"/>
</dbReference>
<evidence type="ECO:0000313" key="8">
    <source>
        <dbReference type="Proteomes" id="UP001300692"/>
    </source>
</evidence>
<protein>
    <submittedName>
        <fullName evidence="7">Glycoside hydrolase family 26 protein</fullName>
    </submittedName>
</protein>
<evidence type="ECO:0000313" key="7">
    <source>
        <dbReference type="EMBL" id="MCV9387009.1"/>
    </source>
</evidence>
<name>A0ABT3CU13_9BACT</name>
<feature type="domain" description="GH26" evidence="6">
    <location>
        <begin position="44"/>
        <end position="380"/>
    </location>
</feature>
<feature type="chain" id="PRO_5045288182" evidence="5">
    <location>
        <begin position="28"/>
        <end position="387"/>
    </location>
</feature>
<keyword evidence="2 4" id="KW-0378">Hydrolase</keyword>
<comment type="similarity">
    <text evidence="1 4">Belongs to the glycosyl hydrolase 26 family.</text>
</comment>
<dbReference type="PANTHER" id="PTHR40079">
    <property type="entry name" value="MANNAN ENDO-1,4-BETA-MANNOSIDASE E-RELATED"/>
    <property type="match status" value="1"/>
</dbReference>
<dbReference type="InterPro" id="IPR016714">
    <property type="entry name" value="MANB/E"/>
</dbReference>
<dbReference type="PIRSF" id="PIRSF018168">
    <property type="entry name" value="Mannan-1_4-beta-mannosidase"/>
    <property type="match status" value="1"/>
</dbReference>
<gene>
    <name evidence="7" type="ORF">N7U62_10065</name>
</gene>
<comment type="caution">
    <text evidence="7">The sequence shown here is derived from an EMBL/GenBank/DDBJ whole genome shotgun (WGS) entry which is preliminary data.</text>
</comment>
<dbReference type="PRINTS" id="PR00739">
    <property type="entry name" value="GLHYDRLASE26"/>
</dbReference>
<evidence type="ECO:0000256" key="1">
    <source>
        <dbReference type="ARBA" id="ARBA00007754"/>
    </source>
</evidence>
<evidence type="ECO:0000256" key="5">
    <source>
        <dbReference type="SAM" id="SignalP"/>
    </source>
</evidence>
<evidence type="ECO:0000256" key="4">
    <source>
        <dbReference type="PROSITE-ProRule" id="PRU01100"/>
    </source>
</evidence>
<dbReference type="Gene3D" id="3.20.20.80">
    <property type="entry name" value="Glycosidases"/>
    <property type="match status" value="1"/>
</dbReference>
<dbReference type="PANTHER" id="PTHR40079:SF4">
    <property type="entry name" value="GH26 DOMAIN-CONTAINING PROTEIN-RELATED"/>
    <property type="match status" value="1"/>
</dbReference>
<accession>A0ABT3CU13</accession>
<feature type="active site" description="Proton donor" evidence="4">
    <location>
        <position position="195"/>
    </location>
</feature>
<dbReference type="Proteomes" id="UP001300692">
    <property type="component" value="Unassembled WGS sequence"/>
</dbReference>
<dbReference type="InterPro" id="IPR022790">
    <property type="entry name" value="GH26_dom"/>
</dbReference>
<sequence length="387" mass="44366">MKLRLIYIPTASLVMVLLLSLCKPTTASKTAPIDNTLIDSQATKETINLYNNLKKTAENHIMFGHQDDMAYGVGWKKIEGKSDVKDIVGSFPAVHGWDLGHRREGVNLDQIAIDDIRKWMVQIYERGGINTISLHWDNFTSGGNSWDTTQTVKHLLPGGKDHDKFVAELDDLGDFLTTVKSGETLVPMIFRPFHEHNGDWFWWGKGICSEEEYIAIWRFTVNYMKNTKGLHHLIYCFSPDASRMNNKDLRSEYLYGYPGDEYVDMLGIDDYWNVGRDINPRPAAEQERIFIETLEVVTQLAEEKGMVAAITETGLESITNPTWFSDEILNPIKKSDKIKMAYVLVWRNANEKHHYAPYPGHKAVADFKDFCSDEKVWVEDDLKGMYQ</sequence>
<feature type="signal peptide" evidence="5">
    <location>
        <begin position="1"/>
        <end position="27"/>
    </location>
</feature>
<dbReference type="PROSITE" id="PS51764">
    <property type="entry name" value="GH26"/>
    <property type="match status" value="1"/>
</dbReference>
<keyword evidence="5" id="KW-0732">Signal</keyword>
<dbReference type="InterPro" id="IPR017853">
    <property type="entry name" value="GH"/>
</dbReference>
<feature type="active site" description="Nucleophile" evidence="4">
    <location>
        <position position="312"/>
    </location>
</feature>